<accession>A0AAV8XUC6</accession>
<gene>
    <name evidence="2" type="ORF">NQ314_009997</name>
</gene>
<comment type="caution">
    <text evidence="2">The sequence shown here is derived from an EMBL/GenBank/DDBJ whole genome shotgun (WGS) entry which is preliminary data.</text>
</comment>
<feature type="compositionally biased region" description="Polar residues" evidence="1">
    <location>
        <begin position="22"/>
        <end position="34"/>
    </location>
</feature>
<dbReference type="AlphaFoldDB" id="A0AAV8XUC6"/>
<evidence type="ECO:0000313" key="2">
    <source>
        <dbReference type="EMBL" id="KAJ8942675.1"/>
    </source>
</evidence>
<feature type="region of interest" description="Disordered" evidence="1">
    <location>
        <begin position="21"/>
        <end position="53"/>
    </location>
</feature>
<name>A0AAV8XUC6_9CUCU</name>
<dbReference type="Proteomes" id="UP001162156">
    <property type="component" value="Unassembled WGS sequence"/>
</dbReference>
<evidence type="ECO:0000313" key="3">
    <source>
        <dbReference type="Proteomes" id="UP001162156"/>
    </source>
</evidence>
<dbReference type="EMBL" id="JANEYF010002745">
    <property type="protein sequence ID" value="KAJ8942675.1"/>
    <property type="molecule type" value="Genomic_DNA"/>
</dbReference>
<organism evidence="2 3">
    <name type="scientific">Rhamnusium bicolor</name>
    <dbReference type="NCBI Taxonomy" id="1586634"/>
    <lineage>
        <taxon>Eukaryota</taxon>
        <taxon>Metazoa</taxon>
        <taxon>Ecdysozoa</taxon>
        <taxon>Arthropoda</taxon>
        <taxon>Hexapoda</taxon>
        <taxon>Insecta</taxon>
        <taxon>Pterygota</taxon>
        <taxon>Neoptera</taxon>
        <taxon>Endopterygota</taxon>
        <taxon>Coleoptera</taxon>
        <taxon>Polyphaga</taxon>
        <taxon>Cucujiformia</taxon>
        <taxon>Chrysomeloidea</taxon>
        <taxon>Cerambycidae</taxon>
        <taxon>Lepturinae</taxon>
        <taxon>Rhagiini</taxon>
        <taxon>Rhamnusium</taxon>
    </lineage>
</organism>
<keyword evidence="3" id="KW-1185">Reference proteome</keyword>
<sequence>MLHHYNYPTSLSHFLSYHQLDDQNTNENGHTTPSLCEDLSQEEDPRCRSNSSATNNKSFTIAAILGLNNDGKDIGKERDVLYSQM</sequence>
<reference evidence="2" key="1">
    <citation type="journal article" date="2023" name="Insect Mol. Biol.">
        <title>Genome sequencing provides insights into the evolution of gene families encoding plant cell wall-degrading enzymes in longhorned beetles.</title>
        <authorList>
            <person name="Shin N.R."/>
            <person name="Okamura Y."/>
            <person name="Kirsch R."/>
            <person name="Pauchet Y."/>
        </authorList>
    </citation>
    <scope>NUCLEOTIDE SEQUENCE</scope>
    <source>
        <strain evidence="2">RBIC_L_NR</strain>
    </source>
</reference>
<evidence type="ECO:0000256" key="1">
    <source>
        <dbReference type="SAM" id="MobiDB-lite"/>
    </source>
</evidence>
<proteinExistence type="predicted"/>
<protein>
    <submittedName>
        <fullName evidence="2">Uncharacterized protein</fullName>
    </submittedName>
</protein>